<protein>
    <recommendedName>
        <fullName evidence="12">Zinc finger protein 143</fullName>
    </recommendedName>
    <alternativeName>
        <fullName evidence="13">Selenocysteine tRNA gene transcription-activating factor</fullName>
    </alternativeName>
</protein>
<feature type="domain" description="C2H2-type" evidence="15">
    <location>
        <begin position="260"/>
        <end position="289"/>
    </location>
</feature>
<dbReference type="FunFam" id="3.30.160.60:FF:000125">
    <property type="entry name" value="Putative zinc finger protein 143"/>
    <property type="match status" value="3"/>
</dbReference>
<keyword evidence="10" id="KW-0804">Transcription</keyword>
<evidence type="ECO:0000256" key="13">
    <source>
        <dbReference type="ARBA" id="ARBA00083853"/>
    </source>
</evidence>
<dbReference type="AlphaFoldDB" id="A0A1B6CLB0"/>
<dbReference type="EMBL" id="GEDC01023082">
    <property type="protein sequence ID" value="JAS14216.1"/>
    <property type="molecule type" value="Transcribed_RNA"/>
</dbReference>
<keyword evidence="4" id="KW-0677">Repeat</keyword>
<keyword evidence="7" id="KW-0805">Transcription regulation</keyword>
<feature type="domain" description="C2H2-type" evidence="15">
    <location>
        <begin position="200"/>
        <end position="229"/>
    </location>
</feature>
<sequence>MEVDDTTSIDSTSIILDDISGIESDSASLISVVPLSVLKSDNFGDYGEITSNDEGSIIRIPISGAAVITLADGSQAIIKNSVVETLNTGDTEETAIQNENSEPAVFEAHVIQLEGGALAYIHSQPQEGSQAVELQDGSTAYITLTQPVDACVLENEEIHVIESKRIPKNYMCAHEGCGRLYTSSNHLKVHERTHTGSRPYLCTFDGCSKAFATEYSRKAHLRIHTGEKPYKCTTPCCQKRFKTSGDLQKHIRTHTGERPFQCPFVGCNRSFTTSNIRKVHVRTHTGERPYVCTHPKCGRAFASATNYKNHIRIHSGEKPYFCTVADCNKRFTEYSSLYKHQMVHTQEKPYHCNVCGRHYRQSSTLTVHKRTAHGVIEAEDGTEIVLGNMFGNKKTEEFRI</sequence>
<dbReference type="Gene3D" id="3.30.160.60">
    <property type="entry name" value="Classic Zinc Finger"/>
    <property type="match status" value="7"/>
</dbReference>
<feature type="domain" description="C2H2-type" evidence="15">
    <location>
        <begin position="170"/>
        <end position="199"/>
    </location>
</feature>
<dbReference type="PANTHER" id="PTHR23235">
    <property type="entry name" value="KRUEPPEL-LIKE TRANSCRIPTION FACTOR"/>
    <property type="match status" value="1"/>
</dbReference>
<dbReference type="PROSITE" id="PS00028">
    <property type="entry name" value="ZINC_FINGER_C2H2_1"/>
    <property type="match status" value="7"/>
</dbReference>
<proteinExistence type="inferred from homology"/>
<evidence type="ECO:0000256" key="1">
    <source>
        <dbReference type="ARBA" id="ARBA00004123"/>
    </source>
</evidence>
<feature type="domain" description="C2H2-type" evidence="15">
    <location>
        <begin position="320"/>
        <end position="349"/>
    </location>
</feature>
<dbReference type="FunFam" id="3.30.160.60:FF:000071">
    <property type="entry name" value="Putative zinc finger protein 143"/>
    <property type="match status" value="1"/>
</dbReference>
<dbReference type="InterPro" id="IPR036236">
    <property type="entry name" value="Znf_C2H2_sf"/>
</dbReference>
<gene>
    <name evidence="16" type="ORF">g.5609</name>
</gene>
<dbReference type="InterPro" id="IPR013087">
    <property type="entry name" value="Znf_C2H2_type"/>
</dbReference>
<dbReference type="SUPFAM" id="SSF57667">
    <property type="entry name" value="beta-beta-alpha zinc fingers"/>
    <property type="match status" value="4"/>
</dbReference>
<evidence type="ECO:0000259" key="15">
    <source>
        <dbReference type="PROSITE" id="PS50157"/>
    </source>
</evidence>
<comment type="similarity">
    <text evidence="2">Belongs to the GLI C2H2-type zinc-finger protein family.</text>
</comment>
<keyword evidence="8" id="KW-0238">DNA-binding</keyword>
<dbReference type="FunFam" id="3.30.160.60:FF:001102">
    <property type="entry name" value="Transcription factor IIIA"/>
    <property type="match status" value="1"/>
</dbReference>
<dbReference type="FunFam" id="3.30.160.60:FF:000016">
    <property type="entry name" value="zinc finger protein 37 homolog"/>
    <property type="match status" value="1"/>
</dbReference>
<evidence type="ECO:0000256" key="3">
    <source>
        <dbReference type="ARBA" id="ARBA00022723"/>
    </source>
</evidence>
<keyword evidence="6" id="KW-0862">Zinc</keyword>
<dbReference type="GO" id="GO:0000978">
    <property type="term" value="F:RNA polymerase II cis-regulatory region sequence-specific DNA binding"/>
    <property type="evidence" value="ECO:0007669"/>
    <property type="project" value="TreeGrafter"/>
</dbReference>
<dbReference type="Pfam" id="PF00096">
    <property type="entry name" value="zf-C2H2"/>
    <property type="match status" value="4"/>
</dbReference>
<evidence type="ECO:0000256" key="12">
    <source>
        <dbReference type="ARBA" id="ARBA00067483"/>
    </source>
</evidence>
<evidence type="ECO:0000256" key="14">
    <source>
        <dbReference type="PROSITE-ProRule" id="PRU00042"/>
    </source>
</evidence>
<evidence type="ECO:0000256" key="6">
    <source>
        <dbReference type="ARBA" id="ARBA00022833"/>
    </source>
</evidence>
<accession>A0A1B6CLB0</accession>
<evidence type="ECO:0000256" key="2">
    <source>
        <dbReference type="ARBA" id="ARBA00010831"/>
    </source>
</evidence>
<evidence type="ECO:0000256" key="8">
    <source>
        <dbReference type="ARBA" id="ARBA00023125"/>
    </source>
</evidence>
<dbReference type="GO" id="GO:0005634">
    <property type="term" value="C:nucleus"/>
    <property type="evidence" value="ECO:0007669"/>
    <property type="project" value="UniProtKB-SubCell"/>
</dbReference>
<keyword evidence="5 14" id="KW-0863">Zinc-finger</keyword>
<feature type="domain" description="C2H2-type" evidence="15">
    <location>
        <begin position="230"/>
        <end position="259"/>
    </location>
</feature>
<evidence type="ECO:0000313" key="16">
    <source>
        <dbReference type="EMBL" id="JAS14216.1"/>
    </source>
</evidence>
<feature type="domain" description="C2H2-type" evidence="15">
    <location>
        <begin position="350"/>
        <end position="373"/>
    </location>
</feature>
<evidence type="ECO:0000256" key="5">
    <source>
        <dbReference type="ARBA" id="ARBA00022771"/>
    </source>
</evidence>
<keyword evidence="3" id="KW-0479">Metal-binding</keyword>
<evidence type="ECO:0000256" key="11">
    <source>
        <dbReference type="ARBA" id="ARBA00023242"/>
    </source>
</evidence>
<feature type="domain" description="C2H2-type" evidence="15">
    <location>
        <begin position="290"/>
        <end position="319"/>
    </location>
</feature>
<evidence type="ECO:0000256" key="7">
    <source>
        <dbReference type="ARBA" id="ARBA00023015"/>
    </source>
</evidence>
<keyword evidence="11" id="KW-0539">Nucleus</keyword>
<reference evidence="16" key="1">
    <citation type="submission" date="2015-12" db="EMBL/GenBank/DDBJ databases">
        <title>De novo transcriptome assembly of four potential Pierce s Disease insect vectors from Arizona vineyards.</title>
        <authorList>
            <person name="Tassone E.E."/>
        </authorList>
    </citation>
    <scope>NUCLEOTIDE SEQUENCE</scope>
</reference>
<organism evidence="16">
    <name type="scientific">Clastoptera arizonana</name>
    <name type="common">Arizona spittle bug</name>
    <dbReference type="NCBI Taxonomy" id="38151"/>
    <lineage>
        <taxon>Eukaryota</taxon>
        <taxon>Metazoa</taxon>
        <taxon>Ecdysozoa</taxon>
        <taxon>Arthropoda</taxon>
        <taxon>Hexapoda</taxon>
        <taxon>Insecta</taxon>
        <taxon>Pterygota</taxon>
        <taxon>Neoptera</taxon>
        <taxon>Paraneoptera</taxon>
        <taxon>Hemiptera</taxon>
        <taxon>Auchenorrhyncha</taxon>
        <taxon>Cercopoidea</taxon>
        <taxon>Clastopteridae</taxon>
        <taxon>Clastoptera</taxon>
    </lineage>
</organism>
<dbReference type="GO" id="GO:0000981">
    <property type="term" value="F:DNA-binding transcription factor activity, RNA polymerase II-specific"/>
    <property type="evidence" value="ECO:0007669"/>
    <property type="project" value="TreeGrafter"/>
</dbReference>
<dbReference type="FunFam" id="3.30.160.60:FF:000072">
    <property type="entry name" value="zinc finger protein 143 isoform X1"/>
    <property type="match status" value="1"/>
</dbReference>
<name>A0A1B6CLB0_9HEMI</name>
<dbReference type="PROSITE" id="PS50157">
    <property type="entry name" value="ZINC_FINGER_C2H2_2"/>
    <property type="match status" value="7"/>
</dbReference>
<dbReference type="SMART" id="SM00355">
    <property type="entry name" value="ZnF_C2H2"/>
    <property type="match status" value="7"/>
</dbReference>
<comment type="subcellular location">
    <subcellularLocation>
        <location evidence="1">Nucleus</location>
    </subcellularLocation>
</comment>
<dbReference type="GO" id="GO:0008270">
    <property type="term" value="F:zinc ion binding"/>
    <property type="evidence" value="ECO:0007669"/>
    <property type="project" value="UniProtKB-KW"/>
</dbReference>
<evidence type="ECO:0000256" key="10">
    <source>
        <dbReference type="ARBA" id="ARBA00023163"/>
    </source>
</evidence>
<evidence type="ECO:0000256" key="4">
    <source>
        <dbReference type="ARBA" id="ARBA00022737"/>
    </source>
</evidence>
<evidence type="ECO:0000256" key="9">
    <source>
        <dbReference type="ARBA" id="ARBA00023159"/>
    </source>
</evidence>
<keyword evidence="9" id="KW-0010">Activator</keyword>